<evidence type="ECO:0000256" key="6">
    <source>
        <dbReference type="ARBA" id="ARBA00047615"/>
    </source>
</evidence>
<organism evidence="10 11">
    <name type="scientific">Schwartzia succinivorans DSM 10502</name>
    <dbReference type="NCBI Taxonomy" id="1123243"/>
    <lineage>
        <taxon>Bacteria</taxon>
        <taxon>Bacillati</taxon>
        <taxon>Bacillota</taxon>
        <taxon>Negativicutes</taxon>
        <taxon>Selenomonadales</taxon>
        <taxon>Selenomonadaceae</taxon>
        <taxon>Schwartzia</taxon>
    </lineage>
</organism>
<dbReference type="GO" id="GO:0036430">
    <property type="term" value="F:CMP kinase activity"/>
    <property type="evidence" value="ECO:0007669"/>
    <property type="project" value="RHEA"/>
</dbReference>
<dbReference type="CDD" id="cd02020">
    <property type="entry name" value="CMPK"/>
    <property type="match status" value="1"/>
</dbReference>
<reference evidence="10 11" key="1">
    <citation type="submission" date="2016-11" db="EMBL/GenBank/DDBJ databases">
        <authorList>
            <person name="Jaros S."/>
            <person name="Januszkiewicz K."/>
            <person name="Wedrychowicz H."/>
        </authorList>
    </citation>
    <scope>NUCLEOTIDE SEQUENCE [LARGE SCALE GENOMIC DNA]</scope>
    <source>
        <strain evidence="10 11">DSM 10502</strain>
    </source>
</reference>
<dbReference type="Gene3D" id="3.40.50.300">
    <property type="entry name" value="P-loop containing nucleotide triphosphate hydrolases"/>
    <property type="match status" value="1"/>
</dbReference>
<sequence length="218" mass="23914">MKKLVIAIDGPAGAGKSTIAKILSEKLGYVYIDTGAMYRAVSWAVLKSGKDVTEENILAVAKDIEVRLENTDSGLHVFADGNDITNEIRTPEVTKIVSMVAMLAPVREKMVHLQRKMAEKGAVVMDGRDIASHVLPNADLKIFLTASIEERASRRYKEMAAKGFDVELSELQKDIAARDKADSERKVSPLVKVPEAVLVDTTGMTIDEVVEKILDMCR</sequence>
<dbReference type="InterPro" id="IPR011994">
    <property type="entry name" value="Cytidylate_kinase_dom"/>
</dbReference>
<keyword evidence="3 8" id="KW-0547">Nucleotide-binding</keyword>
<comment type="similarity">
    <text evidence="1 8">Belongs to the cytidylate kinase family. Type 1 subfamily.</text>
</comment>
<proteinExistence type="inferred from homology"/>
<keyword evidence="11" id="KW-1185">Reference proteome</keyword>
<keyword evidence="5 8" id="KW-0067">ATP-binding</keyword>
<dbReference type="AlphaFoldDB" id="A0A1M4W0Q2"/>
<accession>A0A1M4W0Q2</accession>
<dbReference type="OrthoDB" id="9807434at2"/>
<evidence type="ECO:0000313" key="10">
    <source>
        <dbReference type="EMBL" id="SHE74777.1"/>
    </source>
</evidence>
<protein>
    <recommendedName>
        <fullName evidence="8">Cytidylate kinase</fullName>
        <shortName evidence="8">CK</shortName>
        <ecNumber evidence="8">2.7.4.25</ecNumber>
    </recommendedName>
    <alternativeName>
        <fullName evidence="8">Cytidine monophosphate kinase</fullName>
        <shortName evidence="8">CMP kinase</shortName>
    </alternativeName>
</protein>
<keyword evidence="2 8" id="KW-0808">Transferase</keyword>
<dbReference type="GO" id="GO:0036431">
    <property type="term" value="F:dCMP kinase activity"/>
    <property type="evidence" value="ECO:0007669"/>
    <property type="project" value="InterPro"/>
</dbReference>
<evidence type="ECO:0000313" key="11">
    <source>
        <dbReference type="Proteomes" id="UP000184404"/>
    </source>
</evidence>
<dbReference type="EC" id="2.7.4.25" evidence="8"/>
<feature type="domain" description="Cytidylate kinase" evidence="9">
    <location>
        <begin position="6"/>
        <end position="216"/>
    </location>
</feature>
<keyword evidence="8" id="KW-0963">Cytoplasm</keyword>
<dbReference type="SUPFAM" id="SSF52540">
    <property type="entry name" value="P-loop containing nucleoside triphosphate hydrolases"/>
    <property type="match status" value="1"/>
</dbReference>
<dbReference type="STRING" id="1123243.SAMN02745190_01052"/>
<evidence type="ECO:0000256" key="4">
    <source>
        <dbReference type="ARBA" id="ARBA00022777"/>
    </source>
</evidence>
<evidence type="ECO:0000256" key="5">
    <source>
        <dbReference type="ARBA" id="ARBA00022840"/>
    </source>
</evidence>
<dbReference type="PANTHER" id="PTHR21299">
    <property type="entry name" value="CYTIDYLATE KINASE/PANTOATE-BETA-ALANINE LIGASE"/>
    <property type="match status" value="1"/>
</dbReference>
<evidence type="ECO:0000259" key="9">
    <source>
        <dbReference type="Pfam" id="PF02224"/>
    </source>
</evidence>
<dbReference type="GO" id="GO:0006220">
    <property type="term" value="P:pyrimidine nucleotide metabolic process"/>
    <property type="evidence" value="ECO:0007669"/>
    <property type="project" value="UniProtKB-UniRule"/>
</dbReference>
<feature type="binding site" evidence="8">
    <location>
        <begin position="10"/>
        <end position="18"/>
    </location>
    <ligand>
        <name>ATP</name>
        <dbReference type="ChEBI" id="CHEBI:30616"/>
    </ligand>
</feature>
<dbReference type="InterPro" id="IPR003136">
    <property type="entry name" value="Cytidylate_kin"/>
</dbReference>
<dbReference type="GO" id="GO:0015949">
    <property type="term" value="P:nucleobase-containing small molecule interconversion"/>
    <property type="evidence" value="ECO:0007669"/>
    <property type="project" value="TreeGrafter"/>
</dbReference>
<dbReference type="EMBL" id="FQUG01000004">
    <property type="protein sequence ID" value="SHE74777.1"/>
    <property type="molecule type" value="Genomic_DNA"/>
</dbReference>
<dbReference type="NCBIfam" id="TIGR00017">
    <property type="entry name" value="cmk"/>
    <property type="match status" value="1"/>
</dbReference>
<gene>
    <name evidence="8" type="primary">cmk</name>
    <name evidence="10" type="ORF">SAMN02745190_01052</name>
</gene>
<dbReference type="InterPro" id="IPR027417">
    <property type="entry name" value="P-loop_NTPase"/>
</dbReference>
<evidence type="ECO:0000256" key="1">
    <source>
        <dbReference type="ARBA" id="ARBA00009427"/>
    </source>
</evidence>
<dbReference type="GO" id="GO:0005829">
    <property type="term" value="C:cytosol"/>
    <property type="evidence" value="ECO:0007669"/>
    <property type="project" value="TreeGrafter"/>
</dbReference>
<dbReference type="Proteomes" id="UP000184404">
    <property type="component" value="Unassembled WGS sequence"/>
</dbReference>
<comment type="catalytic activity">
    <reaction evidence="6 8">
        <text>dCMP + ATP = dCDP + ADP</text>
        <dbReference type="Rhea" id="RHEA:25094"/>
        <dbReference type="ChEBI" id="CHEBI:30616"/>
        <dbReference type="ChEBI" id="CHEBI:57566"/>
        <dbReference type="ChEBI" id="CHEBI:58593"/>
        <dbReference type="ChEBI" id="CHEBI:456216"/>
        <dbReference type="EC" id="2.7.4.25"/>
    </reaction>
</comment>
<dbReference type="PANTHER" id="PTHR21299:SF2">
    <property type="entry name" value="CYTIDYLATE KINASE"/>
    <property type="match status" value="1"/>
</dbReference>
<dbReference type="Pfam" id="PF02224">
    <property type="entry name" value="Cytidylate_kin"/>
    <property type="match status" value="1"/>
</dbReference>
<comment type="subcellular location">
    <subcellularLocation>
        <location evidence="8">Cytoplasm</location>
    </subcellularLocation>
</comment>
<evidence type="ECO:0000256" key="8">
    <source>
        <dbReference type="HAMAP-Rule" id="MF_00238"/>
    </source>
</evidence>
<evidence type="ECO:0000256" key="3">
    <source>
        <dbReference type="ARBA" id="ARBA00022741"/>
    </source>
</evidence>
<evidence type="ECO:0000256" key="7">
    <source>
        <dbReference type="ARBA" id="ARBA00048478"/>
    </source>
</evidence>
<comment type="catalytic activity">
    <reaction evidence="7 8">
        <text>CMP + ATP = CDP + ADP</text>
        <dbReference type="Rhea" id="RHEA:11600"/>
        <dbReference type="ChEBI" id="CHEBI:30616"/>
        <dbReference type="ChEBI" id="CHEBI:58069"/>
        <dbReference type="ChEBI" id="CHEBI:60377"/>
        <dbReference type="ChEBI" id="CHEBI:456216"/>
        <dbReference type="EC" id="2.7.4.25"/>
    </reaction>
</comment>
<evidence type="ECO:0000256" key="2">
    <source>
        <dbReference type="ARBA" id="ARBA00022679"/>
    </source>
</evidence>
<keyword evidence="4 8" id="KW-0418">Kinase</keyword>
<name>A0A1M4W0Q2_9FIRM</name>
<dbReference type="GO" id="GO:0005524">
    <property type="term" value="F:ATP binding"/>
    <property type="evidence" value="ECO:0007669"/>
    <property type="project" value="UniProtKB-UniRule"/>
</dbReference>
<dbReference type="HAMAP" id="MF_00238">
    <property type="entry name" value="Cytidyl_kinase_type1"/>
    <property type="match status" value="1"/>
</dbReference>
<dbReference type="RefSeq" id="WP_072935149.1">
    <property type="nucleotide sequence ID" value="NZ_FQUG01000004.1"/>
</dbReference>